<dbReference type="RefSeq" id="WP_314803098.1">
    <property type="nucleotide sequence ID" value="NZ_CP130319.1"/>
</dbReference>
<keyword evidence="12" id="KW-1185">Reference proteome</keyword>
<dbReference type="Proteomes" id="UP001304650">
    <property type="component" value="Chromosome"/>
</dbReference>
<evidence type="ECO:0000256" key="3">
    <source>
        <dbReference type="ARBA" id="ARBA00022553"/>
    </source>
</evidence>
<dbReference type="GO" id="GO:0000160">
    <property type="term" value="P:phosphorelay signal transduction system"/>
    <property type="evidence" value="ECO:0007669"/>
    <property type="project" value="UniProtKB-KW"/>
</dbReference>
<dbReference type="InterPro" id="IPR009057">
    <property type="entry name" value="Homeodomain-like_sf"/>
</dbReference>
<evidence type="ECO:0000256" key="1">
    <source>
        <dbReference type="ARBA" id="ARBA00004496"/>
    </source>
</evidence>
<evidence type="ECO:0000259" key="9">
    <source>
        <dbReference type="PROSITE" id="PS01124"/>
    </source>
</evidence>
<dbReference type="GO" id="GO:0003700">
    <property type="term" value="F:DNA-binding transcription factor activity"/>
    <property type="evidence" value="ECO:0007669"/>
    <property type="project" value="InterPro"/>
</dbReference>
<evidence type="ECO:0000256" key="4">
    <source>
        <dbReference type="ARBA" id="ARBA00023012"/>
    </source>
</evidence>
<dbReference type="EMBL" id="CP130319">
    <property type="protein sequence ID" value="WNR45926.1"/>
    <property type="molecule type" value="Genomic_DNA"/>
</dbReference>
<dbReference type="InterPro" id="IPR018062">
    <property type="entry name" value="HTH_AraC-typ_CS"/>
</dbReference>
<dbReference type="InterPro" id="IPR001789">
    <property type="entry name" value="Sig_transdc_resp-reg_receiver"/>
</dbReference>
<dbReference type="PANTHER" id="PTHR42713">
    <property type="entry name" value="HISTIDINE KINASE-RELATED"/>
    <property type="match status" value="1"/>
</dbReference>
<comment type="subcellular location">
    <subcellularLocation>
        <location evidence="1">Cytoplasm</location>
    </subcellularLocation>
</comment>
<keyword evidence="3 8" id="KW-0597">Phosphoprotein</keyword>
<evidence type="ECO:0000313" key="11">
    <source>
        <dbReference type="EMBL" id="WNR45926.1"/>
    </source>
</evidence>
<protein>
    <submittedName>
        <fullName evidence="11">Response regulator</fullName>
    </submittedName>
</protein>
<proteinExistence type="predicted"/>
<dbReference type="GO" id="GO:0005737">
    <property type="term" value="C:cytoplasm"/>
    <property type="evidence" value="ECO:0007669"/>
    <property type="project" value="UniProtKB-SubCell"/>
</dbReference>
<evidence type="ECO:0000256" key="8">
    <source>
        <dbReference type="PROSITE-ProRule" id="PRU00169"/>
    </source>
</evidence>
<evidence type="ECO:0000256" key="7">
    <source>
        <dbReference type="ARBA" id="ARBA00023163"/>
    </source>
</evidence>
<dbReference type="PROSITE" id="PS50110">
    <property type="entry name" value="RESPONSE_REGULATORY"/>
    <property type="match status" value="1"/>
</dbReference>
<dbReference type="InterPro" id="IPR011006">
    <property type="entry name" value="CheY-like_superfamily"/>
</dbReference>
<sequence length="546" mass="62057">MYNLLIVDDEPLTREYLKHNIPLFHDKWTVTAEAADGYEAWELLKHKRFDLIITDIKMPEMDGIELCKKVSEQFPQQKVVILSGHDEFSLAKEAIRYGVHSYLLKPLVKDELIATLEKITTDLMKETSEELIYRTMRNVSEDTKHQVVKQFLKAVVTDSSVEIKALYPLFYRLKVNLIEAEAMIMIVDLDQEKILERDVPISDISIFRFILHKVTTEIVEETGAETVFFDDDQNTVLLITGECEEELLHKCRLLHDSIYAEIKKNTGITIVSATGSAESDVLQLYASYQKARKIMKARLLHPDLSLFSYKESCGALPDIGELDKAMASIKSGMLDSNEMAISMAVKNYVNLIPQPATHASVMKFGVHLIRSIAGVHAETLSELIETALHMLKGHRYTTRDELLLEDASALFRDIVKQLTKSHPSHPDPQNDLDLVTQAKAYIYAHYSEPLSLALIAEKVGVSSSYLSNIFHKKMNEPYIKFLTKIRMEQAAKQLKALPLEKVYDVAERVGYLSVKHFSHMFKQYFGIPPGEFQEMHTSSKSEGANG</sequence>
<dbReference type="InterPro" id="IPR051552">
    <property type="entry name" value="HptR"/>
</dbReference>
<dbReference type="AlphaFoldDB" id="A0AA96LSW1"/>
<feature type="domain" description="Response regulatory" evidence="10">
    <location>
        <begin position="3"/>
        <end position="120"/>
    </location>
</feature>
<dbReference type="PANTHER" id="PTHR42713:SF3">
    <property type="entry name" value="TRANSCRIPTIONAL REGULATORY PROTEIN HPTR"/>
    <property type="match status" value="1"/>
</dbReference>
<dbReference type="SUPFAM" id="SSF46689">
    <property type="entry name" value="Homeodomain-like"/>
    <property type="match status" value="2"/>
</dbReference>
<accession>A0AA96LSW1</accession>
<name>A0AA96LSW1_9BACL</name>
<dbReference type="Pfam" id="PF12833">
    <property type="entry name" value="HTH_18"/>
    <property type="match status" value="1"/>
</dbReference>
<dbReference type="SMART" id="SM00342">
    <property type="entry name" value="HTH_ARAC"/>
    <property type="match status" value="1"/>
</dbReference>
<dbReference type="Gene3D" id="3.40.50.2300">
    <property type="match status" value="1"/>
</dbReference>
<evidence type="ECO:0000256" key="5">
    <source>
        <dbReference type="ARBA" id="ARBA00023015"/>
    </source>
</evidence>
<keyword evidence="5" id="KW-0805">Transcription regulation</keyword>
<dbReference type="InterPro" id="IPR018060">
    <property type="entry name" value="HTH_AraC"/>
</dbReference>
<dbReference type="KEGG" id="proo:MJB10_07460"/>
<dbReference type="CDD" id="cd17536">
    <property type="entry name" value="REC_YesN-like"/>
    <property type="match status" value="1"/>
</dbReference>
<dbReference type="SUPFAM" id="SSF52172">
    <property type="entry name" value="CheY-like"/>
    <property type="match status" value="1"/>
</dbReference>
<dbReference type="GO" id="GO:0043565">
    <property type="term" value="F:sequence-specific DNA binding"/>
    <property type="evidence" value="ECO:0007669"/>
    <property type="project" value="InterPro"/>
</dbReference>
<feature type="modified residue" description="4-aspartylphosphate" evidence="8">
    <location>
        <position position="55"/>
    </location>
</feature>
<dbReference type="Gene3D" id="1.10.10.60">
    <property type="entry name" value="Homeodomain-like"/>
    <property type="match status" value="2"/>
</dbReference>
<dbReference type="InterPro" id="IPR020449">
    <property type="entry name" value="Tscrpt_reg_AraC-type_HTH"/>
</dbReference>
<keyword evidence="2" id="KW-0963">Cytoplasm</keyword>
<dbReference type="SMART" id="SM00448">
    <property type="entry name" value="REC"/>
    <property type="match status" value="1"/>
</dbReference>
<evidence type="ECO:0000259" key="10">
    <source>
        <dbReference type="PROSITE" id="PS50110"/>
    </source>
</evidence>
<feature type="domain" description="HTH araC/xylS-type" evidence="9">
    <location>
        <begin position="436"/>
        <end position="535"/>
    </location>
</feature>
<keyword evidence="4" id="KW-0902">Two-component regulatory system</keyword>
<evidence type="ECO:0000256" key="2">
    <source>
        <dbReference type="ARBA" id="ARBA00022490"/>
    </source>
</evidence>
<keyword evidence="7" id="KW-0804">Transcription</keyword>
<gene>
    <name evidence="11" type="ORF">MJB10_07460</name>
</gene>
<dbReference type="Pfam" id="PF00072">
    <property type="entry name" value="Response_reg"/>
    <property type="match status" value="1"/>
</dbReference>
<dbReference type="PROSITE" id="PS00041">
    <property type="entry name" value="HTH_ARAC_FAMILY_1"/>
    <property type="match status" value="1"/>
</dbReference>
<dbReference type="PRINTS" id="PR00032">
    <property type="entry name" value="HTHARAC"/>
</dbReference>
<dbReference type="PROSITE" id="PS01124">
    <property type="entry name" value="HTH_ARAC_FAMILY_2"/>
    <property type="match status" value="1"/>
</dbReference>
<organism evidence="11 12">
    <name type="scientific">Paenibacillus roseopurpureus</name>
    <dbReference type="NCBI Taxonomy" id="2918901"/>
    <lineage>
        <taxon>Bacteria</taxon>
        <taxon>Bacillati</taxon>
        <taxon>Bacillota</taxon>
        <taxon>Bacilli</taxon>
        <taxon>Bacillales</taxon>
        <taxon>Paenibacillaceae</taxon>
        <taxon>Paenibacillus</taxon>
    </lineage>
</organism>
<evidence type="ECO:0000313" key="12">
    <source>
        <dbReference type="Proteomes" id="UP001304650"/>
    </source>
</evidence>
<keyword evidence="6" id="KW-0238">DNA-binding</keyword>
<reference evidence="11" key="1">
    <citation type="submission" date="2022-02" db="EMBL/GenBank/DDBJ databases">
        <title>Paenibacillus sp. MBLB1832 Whole Genome Shotgun Sequencing.</title>
        <authorList>
            <person name="Hwang C.Y."/>
            <person name="Cho E.-S."/>
            <person name="Seo M.-J."/>
        </authorList>
    </citation>
    <scope>NUCLEOTIDE SEQUENCE</scope>
    <source>
        <strain evidence="11">MBLB1832</strain>
    </source>
</reference>
<evidence type="ECO:0000256" key="6">
    <source>
        <dbReference type="ARBA" id="ARBA00023125"/>
    </source>
</evidence>